<accession>A0A4Y2R8U0</accession>
<dbReference type="AlphaFoldDB" id="A0A4Y2R8U0"/>
<dbReference type="EMBL" id="BGPR01016198">
    <property type="protein sequence ID" value="GBN72177.1"/>
    <property type="molecule type" value="Genomic_DNA"/>
</dbReference>
<dbReference type="Proteomes" id="UP000499080">
    <property type="component" value="Unassembled WGS sequence"/>
</dbReference>
<dbReference type="EMBL" id="BGPR01011985">
    <property type="protein sequence ID" value="GBN53954.1"/>
    <property type="molecule type" value="Genomic_DNA"/>
</dbReference>
<evidence type="ECO:0000313" key="2">
    <source>
        <dbReference type="EMBL" id="GBN72177.1"/>
    </source>
</evidence>
<proteinExistence type="predicted"/>
<keyword evidence="3" id="KW-1185">Reference proteome</keyword>
<evidence type="ECO:0000313" key="3">
    <source>
        <dbReference type="Proteomes" id="UP000499080"/>
    </source>
</evidence>
<gene>
    <name evidence="1" type="ORF">AVEN_15117_1</name>
    <name evidence="2" type="ORF">AVEN_69158_1</name>
</gene>
<organism evidence="2 3">
    <name type="scientific">Araneus ventricosus</name>
    <name type="common">Orbweaver spider</name>
    <name type="synonym">Epeira ventricosa</name>
    <dbReference type="NCBI Taxonomy" id="182803"/>
    <lineage>
        <taxon>Eukaryota</taxon>
        <taxon>Metazoa</taxon>
        <taxon>Ecdysozoa</taxon>
        <taxon>Arthropoda</taxon>
        <taxon>Chelicerata</taxon>
        <taxon>Arachnida</taxon>
        <taxon>Araneae</taxon>
        <taxon>Araneomorphae</taxon>
        <taxon>Entelegynae</taxon>
        <taxon>Araneoidea</taxon>
        <taxon>Araneidae</taxon>
        <taxon>Araneus</taxon>
    </lineage>
</organism>
<evidence type="ECO:0000313" key="1">
    <source>
        <dbReference type="EMBL" id="GBN53954.1"/>
    </source>
</evidence>
<evidence type="ECO:0008006" key="4">
    <source>
        <dbReference type="Google" id="ProtNLM"/>
    </source>
</evidence>
<comment type="caution">
    <text evidence="2">The sequence shown here is derived from an EMBL/GenBank/DDBJ whole genome shotgun (WGS) entry which is preliminary data.</text>
</comment>
<protein>
    <recommendedName>
        <fullName evidence="4">Peptidase aspartic putative domain-containing protein</fullName>
    </recommendedName>
</protein>
<name>A0A4Y2R8U0_ARAVE</name>
<reference evidence="2 3" key="1">
    <citation type="journal article" date="2019" name="Sci. Rep.">
        <title>Orb-weaving spider Araneus ventricosus genome elucidates the spidroin gene catalogue.</title>
        <authorList>
            <person name="Kono N."/>
            <person name="Nakamura H."/>
            <person name="Ohtoshi R."/>
            <person name="Moran D.A.P."/>
            <person name="Shinohara A."/>
            <person name="Yoshida Y."/>
            <person name="Fujiwara M."/>
            <person name="Mori M."/>
            <person name="Tomita M."/>
            <person name="Arakawa K."/>
        </authorList>
    </citation>
    <scope>NUCLEOTIDE SEQUENCE [LARGE SCALE GENOMIC DNA]</scope>
</reference>
<sequence length="185" mass="21017">MGNEKFAMWFNSPYKTETTLRAKHISAVVISSVSEGKIEVPSERVRNIAFERGTDTGDSEEVDVLIGSDFIWEVLRIRMLVSTDSNFGFVVQGSERESNCGEVHVNLLGVINEELNYDRVKDLSELEVICLNPKTELPHSDLEILEAFEQNATYGNNRYETKLLWKDDHKGLNDNYAIESDVELV</sequence>